<protein>
    <submittedName>
        <fullName evidence="2">Uncharacterized protein</fullName>
    </submittedName>
</protein>
<dbReference type="EMBL" id="VJMJ01000114">
    <property type="protein sequence ID" value="KAF0734397.1"/>
    <property type="molecule type" value="Genomic_DNA"/>
</dbReference>
<dbReference type="VEuPathDB" id="FungiDB:AeMF1_020509"/>
<proteinExistence type="predicted"/>
<organism evidence="2 3">
    <name type="scientific">Aphanomyces euteiches</name>
    <dbReference type="NCBI Taxonomy" id="100861"/>
    <lineage>
        <taxon>Eukaryota</taxon>
        <taxon>Sar</taxon>
        <taxon>Stramenopiles</taxon>
        <taxon>Oomycota</taxon>
        <taxon>Saprolegniomycetes</taxon>
        <taxon>Saprolegniales</taxon>
        <taxon>Verrucalvaceae</taxon>
        <taxon>Aphanomyces</taxon>
    </lineage>
</organism>
<comment type="caution">
    <text evidence="2">The sequence shown here is derived from an EMBL/GenBank/DDBJ whole genome shotgun (WGS) entry which is preliminary data.</text>
</comment>
<feature type="compositionally biased region" description="Basic residues" evidence="1">
    <location>
        <begin position="96"/>
        <end position="112"/>
    </location>
</feature>
<evidence type="ECO:0000313" key="3">
    <source>
        <dbReference type="Proteomes" id="UP000481153"/>
    </source>
</evidence>
<sequence>MRAHARPAETWFPPTPSPSPCSHHETESAAAASDNPSDGHAIVHSPSIGHGPEIPDRESATPLGQEKISSPQPRPPEESEVIADHEMESEQQLVPSRRHSRGLRKSVRRNGP</sequence>
<reference evidence="2 3" key="1">
    <citation type="submission" date="2019-07" db="EMBL/GenBank/DDBJ databases">
        <title>Genomics analysis of Aphanomyces spp. identifies a new class of oomycete effector associated with host adaptation.</title>
        <authorList>
            <person name="Gaulin E."/>
        </authorList>
    </citation>
    <scope>NUCLEOTIDE SEQUENCE [LARGE SCALE GENOMIC DNA]</scope>
    <source>
        <strain evidence="2 3">ATCC 201684</strain>
    </source>
</reference>
<feature type="region of interest" description="Disordered" evidence="1">
    <location>
        <begin position="1"/>
        <end position="112"/>
    </location>
</feature>
<dbReference type="Proteomes" id="UP000481153">
    <property type="component" value="Unassembled WGS sequence"/>
</dbReference>
<evidence type="ECO:0000256" key="1">
    <source>
        <dbReference type="SAM" id="MobiDB-lite"/>
    </source>
</evidence>
<name>A0A6G0X3A2_9STRA</name>
<dbReference type="AlphaFoldDB" id="A0A6G0X3A2"/>
<evidence type="ECO:0000313" key="2">
    <source>
        <dbReference type="EMBL" id="KAF0734397.1"/>
    </source>
</evidence>
<keyword evidence="3" id="KW-1185">Reference proteome</keyword>
<accession>A0A6G0X3A2</accession>
<gene>
    <name evidence="2" type="ORF">Ae201684_008857</name>
</gene>